<dbReference type="CDD" id="cd13577">
    <property type="entry name" value="PBP2_BugE_Glu"/>
    <property type="match status" value="1"/>
</dbReference>
<dbReference type="Pfam" id="PF03401">
    <property type="entry name" value="TctC"/>
    <property type="match status" value="1"/>
</dbReference>
<dbReference type="SUPFAM" id="SSF53850">
    <property type="entry name" value="Periplasmic binding protein-like II"/>
    <property type="match status" value="1"/>
</dbReference>
<dbReference type="Gene3D" id="3.40.190.10">
    <property type="entry name" value="Periplasmic binding protein-like II"/>
    <property type="match status" value="1"/>
</dbReference>
<evidence type="ECO:0008006" key="5">
    <source>
        <dbReference type="Google" id="ProtNLM"/>
    </source>
</evidence>
<name>A0ABN9I8S3_9RALS</name>
<dbReference type="Proteomes" id="UP001189616">
    <property type="component" value="Unassembled WGS sequence"/>
</dbReference>
<dbReference type="PANTHER" id="PTHR42928:SF5">
    <property type="entry name" value="BLR1237 PROTEIN"/>
    <property type="match status" value="1"/>
</dbReference>
<evidence type="ECO:0000313" key="3">
    <source>
        <dbReference type="EMBL" id="CAJ0774764.1"/>
    </source>
</evidence>
<organism evidence="3 4">
    <name type="scientific">Ralstonia condita</name>
    <dbReference type="NCBI Taxonomy" id="3058600"/>
    <lineage>
        <taxon>Bacteria</taxon>
        <taxon>Pseudomonadati</taxon>
        <taxon>Pseudomonadota</taxon>
        <taxon>Betaproteobacteria</taxon>
        <taxon>Burkholderiales</taxon>
        <taxon>Burkholderiaceae</taxon>
        <taxon>Ralstonia</taxon>
    </lineage>
</organism>
<dbReference type="PANTHER" id="PTHR42928">
    <property type="entry name" value="TRICARBOXYLATE-BINDING PROTEIN"/>
    <property type="match status" value="1"/>
</dbReference>
<dbReference type="PIRSF" id="PIRSF017082">
    <property type="entry name" value="YflP"/>
    <property type="match status" value="1"/>
</dbReference>
<sequence length="325" mass="34330">MNKARLASSLIATVATLLCGPALAGNYPTKPLRLIIPFPPGGTTDIIGRGVADQLARVLGQPVVVENKGGAGGSIGADAIAKAAPDGYTIGIATVSTHAVNPACNPKLSYDPLKDFKPITNLAIVANVIAVNPTFPARNYKEFVAALTANPGKYSFATSGTCGIGHMLGEAFKVLTKTQMVHVPYRGAGPALNDVLANQVPIMIDNLPSSMQFIKGGKLRPIVVAWNRRIDSLPDVPTFAEVGLKDANDPAWYGLVAPAGTPDDIIRKLNEASVKALKDPGLVDRFRGAGAEPIGNTPQQYAAEIKREFDKMRALVKQQHIKLEP</sequence>
<accession>A0ABN9I8S3</accession>
<evidence type="ECO:0000313" key="4">
    <source>
        <dbReference type="Proteomes" id="UP001189616"/>
    </source>
</evidence>
<proteinExistence type="inferred from homology"/>
<reference evidence="3 4" key="1">
    <citation type="submission" date="2023-07" db="EMBL/GenBank/DDBJ databases">
        <authorList>
            <person name="Peeters C."/>
        </authorList>
    </citation>
    <scope>NUCLEOTIDE SEQUENCE [LARGE SCALE GENOMIC DNA]</scope>
    <source>
        <strain evidence="3 4">LMG 7141</strain>
    </source>
</reference>
<feature type="chain" id="PRO_5046735151" description="ABC transporter substrate-binding protein" evidence="2">
    <location>
        <begin position="25"/>
        <end position="325"/>
    </location>
</feature>
<keyword evidence="4" id="KW-1185">Reference proteome</keyword>
<comment type="caution">
    <text evidence="3">The sequence shown here is derived from an EMBL/GenBank/DDBJ whole genome shotgun (WGS) entry which is preliminary data.</text>
</comment>
<feature type="signal peptide" evidence="2">
    <location>
        <begin position="1"/>
        <end position="24"/>
    </location>
</feature>
<dbReference type="Gene3D" id="3.40.190.150">
    <property type="entry name" value="Bordetella uptake gene, domain 1"/>
    <property type="match status" value="1"/>
</dbReference>
<evidence type="ECO:0000256" key="1">
    <source>
        <dbReference type="ARBA" id="ARBA00006987"/>
    </source>
</evidence>
<gene>
    <name evidence="3" type="ORF">LMG7141_00240</name>
</gene>
<evidence type="ECO:0000256" key="2">
    <source>
        <dbReference type="SAM" id="SignalP"/>
    </source>
</evidence>
<dbReference type="RefSeq" id="WP_316654126.1">
    <property type="nucleotide sequence ID" value="NZ_CATYWO010000001.1"/>
</dbReference>
<dbReference type="InterPro" id="IPR005064">
    <property type="entry name" value="BUG"/>
</dbReference>
<protein>
    <recommendedName>
        <fullName evidence="5">ABC transporter substrate-binding protein</fullName>
    </recommendedName>
</protein>
<dbReference type="EMBL" id="CATYWO010000001">
    <property type="protein sequence ID" value="CAJ0774764.1"/>
    <property type="molecule type" value="Genomic_DNA"/>
</dbReference>
<dbReference type="InterPro" id="IPR042100">
    <property type="entry name" value="Bug_dom1"/>
</dbReference>
<keyword evidence="2" id="KW-0732">Signal</keyword>
<comment type="similarity">
    <text evidence="1">Belongs to the UPF0065 (bug) family.</text>
</comment>